<organism evidence="1 2">
    <name type="scientific">Streptococcus caprae</name>
    <dbReference type="NCBI Taxonomy" id="1640501"/>
    <lineage>
        <taxon>Bacteria</taxon>
        <taxon>Bacillati</taxon>
        <taxon>Bacillota</taxon>
        <taxon>Bacilli</taxon>
        <taxon>Lactobacillales</taxon>
        <taxon>Streptococcaceae</taxon>
        <taxon>Streptococcus</taxon>
    </lineage>
</organism>
<protein>
    <submittedName>
        <fullName evidence="1">Uncharacterized protein</fullName>
    </submittedName>
</protein>
<dbReference type="RefSeq" id="WP_380424818.1">
    <property type="nucleotide sequence ID" value="NZ_JBHRZV010000008.1"/>
</dbReference>
<dbReference type="Proteomes" id="UP001595807">
    <property type="component" value="Unassembled WGS sequence"/>
</dbReference>
<keyword evidence="2" id="KW-1185">Reference proteome</keyword>
<proteinExistence type="predicted"/>
<reference evidence="2" key="1">
    <citation type="journal article" date="2019" name="Int. J. Syst. Evol. Microbiol.">
        <title>The Global Catalogue of Microorganisms (GCM) 10K type strain sequencing project: providing services to taxonomists for standard genome sequencing and annotation.</title>
        <authorList>
            <consortium name="The Broad Institute Genomics Platform"/>
            <consortium name="The Broad Institute Genome Sequencing Center for Infectious Disease"/>
            <person name="Wu L."/>
            <person name="Ma J."/>
        </authorList>
    </citation>
    <scope>NUCLEOTIDE SEQUENCE [LARGE SCALE GENOMIC DNA]</scope>
    <source>
        <strain evidence="2">CCUG 67170</strain>
    </source>
</reference>
<evidence type="ECO:0000313" key="2">
    <source>
        <dbReference type="Proteomes" id="UP001595807"/>
    </source>
</evidence>
<gene>
    <name evidence="1" type="ORF">ACFORF_01765</name>
</gene>
<evidence type="ECO:0000313" key="1">
    <source>
        <dbReference type="EMBL" id="MFC3927361.1"/>
    </source>
</evidence>
<name>A0ABV8CTA3_9STRE</name>
<dbReference type="EMBL" id="JBHRZV010000008">
    <property type="protein sequence ID" value="MFC3927361.1"/>
    <property type="molecule type" value="Genomic_DNA"/>
</dbReference>
<accession>A0ABV8CTA3</accession>
<sequence>MCIKQNYMQLKDKLKSKPKQLESQSDWLLVLANTMRAMIVSTDKSQLDYLDDVPSSQTSQELKLAFDFCQGRFGGNRFSYRRHPNYLYLCSLVATFPEFEVSSEDQAYLKEVIGYDHYLLYEID</sequence>
<comment type="caution">
    <text evidence="1">The sequence shown here is derived from an EMBL/GenBank/DDBJ whole genome shotgun (WGS) entry which is preliminary data.</text>
</comment>